<proteinExistence type="predicted"/>
<protein>
    <submittedName>
        <fullName evidence="2">Uncharacterized protein</fullName>
    </submittedName>
</protein>
<organism evidence="2">
    <name type="scientific">Leishmania guyanensis</name>
    <dbReference type="NCBI Taxonomy" id="5670"/>
    <lineage>
        <taxon>Eukaryota</taxon>
        <taxon>Discoba</taxon>
        <taxon>Euglenozoa</taxon>
        <taxon>Kinetoplastea</taxon>
        <taxon>Metakinetoplastina</taxon>
        <taxon>Trypanosomatida</taxon>
        <taxon>Trypanosomatidae</taxon>
        <taxon>Leishmaniinae</taxon>
        <taxon>Leishmania</taxon>
        <taxon>Leishmania guyanensis species complex</taxon>
    </lineage>
</organism>
<reference evidence="2" key="1">
    <citation type="submission" date="2012-08" db="EMBL/GenBank/DDBJ databases">
        <title>Comparative genomics of metastatic and non-metastatic Leishmania guyanensis provides insights into polygenic factors involved in Leishmania RNA virus infection.</title>
        <authorList>
            <person name="Smith D."/>
            <person name="Hertz-Fowler C."/>
            <person name="Martin R."/>
            <person name="Dickens N."/>
            <person name="Fasel N."/>
            <person name="Falquet L."/>
            <person name="Beverley S."/>
            <person name="Zangger H."/>
            <person name="Calderon-Copete S."/>
            <person name="Mottram J."/>
            <person name="Xenarios I."/>
        </authorList>
    </citation>
    <scope>NUCLEOTIDE SEQUENCE</scope>
    <source>
        <strain evidence="2">MHOM/BR/75/M4147/SSU:IR2SAT-LUC</strain>
    </source>
</reference>
<sequence>MWQRSAPQLTLALRCTRVALAPRQPSSSATGRGNSSSSGFGSGWALPKQIASWYPRKGGEFLANAIAGHNTFIQDIPTRFDEVHARHFSLVEGLTITPLYTLAIVHYFSIFCQYPTRAELLKPMLDELGRKSTLQCHWLLLMQAKRTPAEVIAWRCGLLTLQFVLFPIWLFLSSTAPQLVHATIAFSSHILHTKYGCLSSSGSSSAGGRAAAAAVVPEFVLKGADMYAAMQTFHETQSVTVPTDFGVAVVVLLLILVLTL</sequence>
<keyword evidence="1" id="KW-0812">Transmembrane</keyword>
<evidence type="ECO:0000256" key="1">
    <source>
        <dbReference type="SAM" id="Phobius"/>
    </source>
</evidence>
<dbReference type="AlphaFoldDB" id="A0A1E1ISD0"/>
<evidence type="ECO:0000313" key="2">
    <source>
        <dbReference type="EMBL" id="CCM14177.1"/>
    </source>
</evidence>
<dbReference type="EMBL" id="CALQ01000478">
    <property type="protein sequence ID" value="CCM14177.1"/>
    <property type="molecule type" value="Genomic_DNA"/>
</dbReference>
<accession>A0A1E1ISD0</accession>
<feature type="transmembrane region" description="Helical" evidence="1">
    <location>
        <begin position="152"/>
        <end position="172"/>
    </location>
</feature>
<keyword evidence="1" id="KW-0472">Membrane</keyword>
<keyword evidence="1" id="KW-1133">Transmembrane helix</keyword>
<name>A0A1E1ISD0_LEIGU</name>
<gene>
    <name evidence="2" type="primary">LgM4147LRVhigh.16.00570.00430</name>
    <name evidence="2" type="ORF">BN36_1616850</name>
</gene>
<feature type="transmembrane region" description="Helical" evidence="1">
    <location>
        <begin position="239"/>
        <end position="258"/>
    </location>
</feature>